<feature type="transmembrane region" description="Helical" evidence="7">
    <location>
        <begin position="81"/>
        <end position="100"/>
    </location>
</feature>
<evidence type="ECO:0000256" key="7">
    <source>
        <dbReference type="SAM" id="Phobius"/>
    </source>
</evidence>
<reference evidence="9" key="1">
    <citation type="submission" date="2021-01" db="EMBL/GenBank/DDBJ databases">
        <authorList>
            <person name="Corre E."/>
            <person name="Pelletier E."/>
            <person name="Niang G."/>
            <person name="Scheremetjew M."/>
            <person name="Finn R."/>
            <person name="Kale V."/>
            <person name="Holt S."/>
            <person name="Cochrane G."/>
            <person name="Meng A."/>
            <person name="Brown T."/>
            <person name="Cohen L."/>
        </authorList>
    </citation>
    <scope>NUCLEOTIDE SEQUENCE</scope>
    <source>
        <strain evidence="9">CCMP1756</strain>
    </source>
</reference>
<feature type="region of interest" description="Disordered" evidence="6">
    <location>
        <begin position="434"/>
        <end position="482"/>
    </location>
</feature>
<feature type="transmembrane region" description="Helical" evidence="7">
    <location>
        <begin position="310"/>
        <end position="331"/>
    </location>
</feature>
<proteinExistence type="inferred from homology"/>
<keyword evidence="4 7" id="KW-1133">Transmembrane helix</keyword>
<feature type="compositionally biased region" description="Low complexity" evidence="6">
    <location>
        <begin position="452"/>
        <end position="482"/>
    </location>
</feature>
<accession>A0A7S3ZZK8</accession>
<evidence type="ECO:0000256" key="1">
    <source>
        <dbReference type="ARBA" id="ARBA00004141"/>
    </source>
</evidence>
<evidence type="ECO:0000256" key="4">
    <source>
        <dbReference type="ARBA" id="ARBA00022989"/>
    </source>
</evidence>
<dbReference type="AlphaFoldDB" id="A0A7S3ZZK8"/>
<dbReference type="PROSITE" id="PS50850">
    <property type="entry name" value="MFS"/>
    <property type="match status" value="1"/>
</dbReference>
<dbReference type="GO" id="GO:0016020">
    <property type="term" value="C:membrane"/>
    <property type="evidence" value="ECO:0007669"/>
    <property type="project" value="UniProtKB-SubCell"/>
</dbReference>
<name>A0A7S3ZZK8_9STRA</name>
<keyword evidence="3 7" id="KW-0812">Transmembrane</keyword>
<comment type="subcellular location">
    <subcellularLocation>
        <location evidence="1">Membrane</location>
        <topology evidence="1">Multi-pass membrane protein</topology>
    </subcellularLocation>
</comment>
<evidence type="ECO:0000256" key="5">
    <source>
        <dbReference type="ARBA" id="ARBA00023136"/>
    </source>
</evidence>
<dbReference type="OrthoDB" id="5141738at2759"/>
<gene>
    <name evidence="9" type="ORF">PCAL00307_LOCUS14686</name>
    <name evidence="10" type="ORF">PECAL_5P05580</name>
</gene>
<evidence type="ECO:0000259" key="8">
    <source>
        <dbReference type="PROSITE" id="PS50850"/>
    </source>
</evidence>
<feature type="transmembrane region" description="Helical" evidence="7">
    <location>
        <begin position="54"/>
        <end position="74"/>
    </location>
</feature>
<feature type="domain" description="Major facilitator superfamily (MFS) profile" evidence="8">
    <location>
        <begin position="17"/>
        <end position="430"/>
    </location>
</feature>
<feature type="transmembrane region" description="Helical" evidence="7">
    <location>
        <begin position="141"/>
        <end position="165"/>
    </location>
</feature>
<dbReference type="PANTHER" id="PTHR48022:SF2">
    <property type="entry name" value="PLASTIDIC GLUCOSE TRANSPORTER 4"/>
    <property type="match status" value="1"/>
</dbReference>
<dbReference type="InterPro" id="IPR020846">
    <property type="entry name" value="MFS_dom"/>
</dbReference>
<dbReference type="InterPro" id="IPR050360">
    <property type="entry name" value="MFS_Sugar_Transporters"/>
</dbReference>
<feature type="transmembrane region" description="Helical" evidence="7">
    <location>
        <begin position="241"/>
        <end position="269"/>
    </location>
</feature>
<organism evidence="9">
    <name type="scientific">Pelagomonas calceolata</name>
    <dbReference type="NCBI Taxonomy" id="35677"/>
    <lineage>
        <taxon>Eukaryota</taxon>
        <taxon>Sar</taxon>
        <taxon>Stramenopiles</taxon>
        <taxon>Ochrophyta</taxon>
        <taxon>Pelagophyceae</taxon>
        <taxon>Pelagomonadales</taxon>
        <taxon>Pelagomonadaceae</taxon>
        <taxon>Pelagomonas</taxon>
    </lineage>
</organism>
<dbReference type="Pfam" id="PF00083">
    <property type="entry name" value="Sugar_tr"/>
    <property type="match status" value="1"/>
</dbReference>
<feature type="transmembrane region" description="Helical" evidence="7">
    <location>
        <begin position="12"/>
        <end position="34"/>
    </location>
</feature>
<feature type="transmembrane region" description="Helical" evidence="7">
    <location>
        <begin position="281"/>
        <end position="304"/>
    </location>
</feature>
<evidence type="ECO:0000313" key="9">
    <source>
        <dbReference type="EMBL" id="CAE0699250.1"/>
    </source>
</evidence>
<feature type="transmembrane region" description="Helical" evidence="7">
    <location>
        <begin position="338"/>
        <end position="364"/>
    </location>
</feature>
<feature type="transmembrane region" description="Helical" evidence="7">
    <location>
        <begin position="106"/>
        <end position="129"/>
    </location>
</feature>
<evidence type="ECO:0000256" key="3">
    <source>
        <dbReference type="ARBA" id="ARBA00022692"/>
    </source>
</evidence>
<evidence type="ECO:0000256" key="2">
    <source>
        <dbReference type="ARBA" id="ARBA00010992"/>
    </source>
</evidence>
<dbReference type="InterPro" id="IPR036259">
    <property type="entry name" value="MFS_trans_sf"/>
</dbReference>
<comment type="similarity">
    <text evidence="2">Belongs to the major facilitator superfamily. Sugar transporter (TC 2.A.1.1) family.</text>
</comment>
<dbReference type="EMBL" id="HBIW01017020">
    <property type="protein sequence ID" value="CAE0699250.1"/>
    <property type="molecule type" value="Transcribed_RNA"/>
</dbReference>
<dbReference type="InterPro" id="IPR005828">
    <property type="entry name" value="MFS_sugar_transport-like"/>
</dbReference>
<feature type="transmembrane region" description="Helical" evidence="7">
    <location>
        <begin position="405"/>
        <end position="426"/>
    </location>
</feature>
<keyword evidence="5 7" id="KW-0472">Membrane</keyword>
<evidence type="ECO:0000313" key="11">
    <source>
        <dbReference type="Proteomes" id="UP000789595"/>
    </source>
</evidence>
<dbReference type="SUPFAM" id="SSF103473">
    <property type="entry name" value="MFS general substrate transporter"/>
    <property type="match status" value="1"/>
</dbReference>
<protein>
    <recommendedName>
        <fullName evidence="8">Major facilitator superfamily (MFS) profile domain-containing protein</fullName>
    </recommendedName>
</protein>
<dbReference type="Gene3D" id="1.20.1250.20">
    <property type="entry name" value="MFS general substrate transporter like domains"/>
    <property type="match status" value="1"/>
</dbReference>
<evidence type="ECO:0000313" key="10">
    <source>
        <dbReference type="EMBL" id="CAH0376005.1"/>
    </source>
</evidence>
<dbReference type="GO" id="GO:0005351">
    <property type="term" value="F:carbohydrate:proton symporter activity"/>
    <property type="evidence" value="ECO:0007669"/>
    <property type="project" value="TreeGrafter"/>
</dbReference>
<keyword evidence="11" id="KW-1185">Reference proteome</keyword>
<evidence type="ECO:0000256" key="6">
    <source>
        <dbReference type="SAM" id="MobiDB-lite"/>
    </source>
</evidence>
<dbReference type="PANTHER" id="PTHR48022">
    <property type="entry name" value="PLASTIDIC GLUCOSE TRANSPORTER 4"/>
    <property type="match status" value="1"/>
</dbReference>
<dbReference type="EMBL" id="CAKKNE010000005">
    <property type="protein sequence ID" value="CAH0376005.1"/>
    <property type="molecule type" value="Genomic_DNA"/>
</dbReference>
<reference evidence="10" key="2">
    <citation type="submission" date="2021-11" db="EMBL/GenBank/DDBJ databases">
        <authorList>
            <consortium name="Genoscope - CEA"/>
            <person name="William W."/>
        </authorList>
    </citation>
    <scope>NUCLEOTIDE SEQUENCE</scope>
</reference>
<dbReference type="Proteomes" id="UP000789595">
    <property type="component" value="Unassembled WGS sequence"/>
</dbReference>
<sequence length="482" mass="49889">MTAEGIQAAHDAAVLRAALLVGVGGVAWGLDLGAVSGALEGARHDLNLSSQQTALAVSIFGPGELIGGLAAGLIGDRFGRVKSLMLSALVIVIMALTTAVAPSPQALIACRFGAGIGAGLSFVAHIAWASDIAPIGRSGSLTSCFELAVCGGFLATFAVFASGAIKWRGLFLLPAAPALLEFILLTRAPESAPWSLVVKGPESAKAAHTDLYERWASTMVPPYEPQAEKLPGVASWAECHYWWPAAVAFVVQSFLTFFTGGFTLFIFVVEIIEAAGGSRRAAGVIVVLFGVAKLLATLGVVAAIDDTDRRPLLAVCCVVLALANGAFSLVFSSSKPSLTLAAVLVIVMATAFPPAFGALNFVLLGELFPPAVKARLVSLEMLPAAFFKFLATYGTSRAIDKGDLVLLFAFQSTVAALGALVAWVAMPETRGRTPRQIRSALVGRPDDGSPVPSRAASLAGSPRRSGSPRPRPLARPSSVGMV</sequence>